<evidence type="ECO:0000256" key="4">
    <source>
        <dbReference type="ARBA" id="ARBA00035245"/>
    </source>
</evidence>
<dbReference type="GO" id="GO:0006412">
    <property type="term" value="P:translation"/>
    <property type="evidence" value="ECO:0007669"/>
    <property type="project" value="UniProtKB-UniRule"/>
</dbReference>
<feature type="domain" description="Large ribosomal subunit protein uL5 N-terminal" evidence="7">
    <location>
        <begin position="24"/>
        <end position="80"/>
    </location>
</feature>
<dbReference type="Pfam" id="PF00281">
    <property type="entry name" value="Ribosomal_L5"/>
    <property type="match status" value="1"/>
</dbReference>
<dbReference type="Proteomes" id="UP000228711">
    <property type="component" value="Unassembled WGS sequence"/>
</dbReference>
<sequence length="180" mass="19900">METFRKEIETKITPAVQKALGLSNRLAVPRVTKITVNVGINASSKDAKFKDSAIDAIARITGQKPVETKARKSVSGFKVREGMVVGLKVTLRGARMYDFLDKLIHVTLPRIRDFQGLSKDLVDATGNMSIGFKEHLSFPEIRSDEIETMHGLQVTLTTTAATRDEGVVLFTHLGFPFINK</sequence>
<comment type="function">
    <text evidence="5">This is 1 of the proteins that bind and probably mediate the attachment of the 5S RNA into the large ribosomal subunit, where it forms part of the central protuberance. In the 70S ribosome it contacts protein S13 of the 30S subunit (bridge B1b), connecting the 2 subunits; this bridge is implicated in subunit movement. Contacts the P site tRNA; the 5S rRNA and some of its associated proteins might help stabilize positioning of ribosome-bound tRNAs.</text>
</comment>
<dbReference type="InterPro" id="IPR020929">
    <property type="entry name" value="Ribosomal_uL5_CS"/>
</dbReference>
<comment type="subunit">
    <text evidence="5">Part of the 50S ribosomal subunit; part of the 5S rRNA/L5/L18/L25 subcomplex. Contacts the 5S rRNA and the P site tRNA. Forms a bridge to the 30S subunit in the 70S ribosome.</text>
</comment>
<dbReference type="PROSITE" id="PS00358">
    <property type="entry name" value="RIBOSOMAL_L5"/>
    <property type="match status" value="1"/>
</dbReference>
<evidence type="ECO:0000259" key="7">
    <source>
        <dbReference type="Pfam" id="PF00281"/>
    </source>
</evidence>
<dbReference type="GO" id="GO:1990904">
    <property type="term" value="C:ribonucleoprotein complex"/>
    <property type="evidence" value="ECO:0007669"/>
    <property type="project" value="UniProtKB-KW"/>
</dbReference>
<keyword evidence="5" id="KW-0694">RNA-binding</keyword>
<feature type="domain" description="Large ribosomal subunit protein uL5 C-terminal" evidence="8">
    <location>
        <begin position="85"/>
        <end position="177"/>
    </location>
</feature>
<evidence type="ECO:0000256" key="5">
    <source>
        <dbReference type="HAMAP-Rule" id="MF_01333"/>
    </source>
</evidence>
<dbReference type="AlphaFoldDB" id="A0A2H0YT19"/>
<gene>
    <name evidence="5" type="primary">rplE</name>
    <name evidence="9" type="ORF">COT25_01925</name>
</gene>
<dbReference type="SUPFAM" id="SSF55282">
    <property type="entry name" value="RL5-like"/>
    <property type="match status" value="1"/>
</dbReference>
<dbReference type="GO" id="GO:0019843">
    <property type="term" value="F:rRNA binding"/>
    <property type="evidence" value="ECO:0007669"/>
    <property type="project" value="UniProtKB-UniRule"/>
</dbReference>
<dbReference type="InterPro" id="IPR031310">
    <property type="entry name" value="Ribosomal_uL5_N"/>
</dbReference>
<dbReference type="HAMAP" id="MF_01333_B">
    <property type="entry name" value="Ribosomal_uL5_B"/>
    <property type="match status" value="1"/>
</dbReference>
<dbReference type="Pfam" id="PF00673">
    <property type="entry name" value="Ribosomal_L5_C"/>
    <property type="match status" value="1"/>
</dbReference>
<evidence type="ECO:0000256" key="2">
    <source>
        <dbReference type="ARBA" id="ARBA00022980"/>
    </source>
</evidence>
<reference evidence="10" key="1">
    <citation type="submission" date="2017-09" db="EMBL/GenBank/DDBJ databases">
        <title>Depth-based differentiation of microbial function through sediment-hosted aquifers and enrichment of novel symbionts in the deep terrestrial subsurface.</title>
        <authorList>
            <person name="Probst A.J."/>
            <person name="Ladd B."/>
            <person name="Jarett J.K."/>
            <person name="Geller-Mcgrath D.E."/>
            <person name="Sieber C.M.K."/>
            <person name="Emerson J.B."/>
            <person name="Anantharaman K."/>
            <person name="Thomas B.C."/>
            <person name="Malmstrom R."/>
            <person name="Stieglmeier M."/>
            <person name="Klingl A."/>
            <person name="Woyke T."/>
            <person name="Ryan C.M."/>
            <person name="Banfield J.F."/>
        </authorList>
    </citation>
    <scope>NUCLEOTIDE SEQUENCE [LARGE SCALE GENOMIC DNA]</scope>
</reference>
<protein>
    <recommendedName>
        <fullName evidence="4 5">Large ribosomal subunit protein uL5</fullName>
    </recommendedName>
</protein>
<evidence type="ECO:0000256" key="3">
    <source>
        <dbReference type="ARBA" id="ARBA00023274"/>
    </source>
</evidence>
<dbReference type="InterPro" id="IPR020930">
    <property type="entry name" value="Ribosomal_uL5_bac-type"/>
</dbReference>
<comment type="caution">
    <text evidence="9">The sequence shown here is derived from an EMBL/GenBank/DDBJ whole genome shotgun (WGS) entry which is preliminary data.</text>
</comment>
<evidence type="ECO:0000256" key="1">
    <source>
        <dbReference type="ARBA" id="ARBA00008553"/>
    </source>
</evidence>
<keyword evidence="2 5" id="KW-0689">Ribosomal protein</keyword>
<name>A0A2H0YT19_9BACT</name>
<dbReference type="GO" id="GO:0000049">
    <property type="term" value="F:tRNA binding"/>
    <property type="evidence" value="ECO:0007669"/>
    <property type="project" value="UniProtKB-UniRule"/>
</dbReference>
<dbReference type="NCBIfam" id="NF000585">
    <property type="entry name" value="PRK00010.1"/>
    <property type="match status" value="1"/>
</dbReference>
<accession>A0A2H0YT19</accession>
<dbReference type="Gene3D" id="3.30.1440.10">
    <property type="match status" value="1"/>
</dbReference>
<dbReference type="GO" id="GO:0005840">
    <property type="term" value="C:ribosome"/>
    <property type="evidence" value="ECO:0007669"/>
    <property type="project" value="UniProtKB-KW"/>
</dbReference>
<dbReference type="EMBL" id="PEXV01000069">
    <property type="protein sequence ID" value="PIS41644.1"/>
    <property type="molecule type" value="Genomic_DNA"/>
</dbReference>
<evidence type="ECO:0000256" key="6">
    <source>
        <dbReference type="RuleBase" id="RU003930"/>
    </source>
</evidence>
<dbReference type="PANTHER" id="PTHR11994">
    <property type="entry name" value="60S RIBOSOMAL PROTEIN L11-RELATED"/>
    <property type="match status" value="1"/>
</dbReference>
<keyword evidence="5" id="KW-0820">tRNA-binding</keyword>
<dbReference type="FunFam" id="3.30.1440.10:FF:000001">
    <property type="entry name" value="50S ribosomal protein L5"/>
    <property type="match status" value="1"/>
</dbReference>
<evidence type="ECO:0000313" key="10">
    <source>
        <dbReference type="Proteomes" id="UP000228711"/>
    </source>
</evidence>
<comment type="similarity">
    <text evidence="1 5 6">Belongs to the universal ribosomal protein uL5 family.</text>
</comment>
<keyword evidence="5" id="KW-0699">rRNA-binding</keyword>
<dbReference type="InterPro" id="IPR022803">
    <property type="entry name" value="Ribosomal_uL5_dom_sf"/>
</dbReference>
<keyword evidence="3 5" id="KW-0687">Ribonucleoprotein</keyword>
<evidence type="ECO:0000313" key="9">
    <source>
        <dbReference type="EMBL" id="PIS41644.1"/>
    </source>
</evidence>
<dbReference type="GO" id="GO:0003735">
    <property type="term" value="F:structural constituent of ribosome"/>
    <property type="evidence" value="ECO:0007669"/>
    <property type="project" value="InterPro"/>
</dbReference>
<dbReference type="PIRSF" id="PIRSF002161">
    <property type="entry name" value="Ribosomal_L5"/>
    <property type="match status" value="1"/>
</dbReference>
<evidence type="ECO:0000259" key="8">
    <source>
        <dbReference type="Pfam" id="PF00673"/>
    </source>
</evidence>
<organism evidence="9 10">
    <name type="scientific">Candidatus Kerfeldbacteria bacterium CG08_land_8_20_14_0_20_42_7</name>
    <dbReference type="NCBI Taxonomy" id="2014245"/>
    <lineage>
        <taxon>Bacteria</taxon>
        <taxon>Candidatus Kerfeldiibacteriota</taxon>
    </lineage>
</organism>
<dbReference type="InterPro" id="IPR031309">
    <property type="entry name" value="Ribosomal_uL5_C"/>
</dbReference>
<dbReference type="InterPro" id="IPR002132">
    <property type="entry name" value="Ribosomal_uL5"/>
</dbReference>
<proteinExistence type="inferred from homology"/>